<dbReference type="Gene3D" id="2.60.40.4060">
    <property type="entry name" value="Reeler domain"/>
    <property type="match status" value="1"/>
</dbReference>
<dbReference type="SMART" id="SM00665">
    <property type="entry name" value="B561"/>
    <property type="match status" value="1"/>
</dbReference>
<feature type="transmembrane region" description="Helical" evidence="11">
    <location>
        <begin position="491"/>
        <end position="513"/>
    </location>
</feature>
<evidence type="ECO:0000256" key="6">
    <source>
        <dbReference type="ARBA" id="ARBA00022982"/>
    </source>
</evidence>
<evidence type="ECO:0008006" key="17">
    <source>
        <dbReference type="Google" id="ProtNLM"/>
    </source>
</evidence>
<dbReference type="InterPro" id="IPR042307">
    <property type="entry name" value="Reeler_sf"/>
</dbReference>
<feature type="transmembrane region" description="Helical" evidence="11">
    <location>
        <begin position="555"/>
        <end position="578"/>
    </location>
</feature>
<dbReference type="Gene3D" id="1.20.120.1770">
    <property type="match status" value="1"/>
</dbReference>
<dbReference type="PROSITE" id="PS51019">
    <property type="entry name" value="REELIN"/>
    <property type="match status" value="1"/>
</dbReference>
<evidence type="ECO:0000256" key="11">
    <source>
        <dbReference type="SAM" id="Phobius"/>
    </source>
</evidence>
<proteinExistence type="inferred from homology"/>
<dbReference type="PROSITE" id="PS50836">
    <property type="entry name" value="DOMON"/>
    <property type="match status" value="1"/>
</dbReference>
<keyword evidence="5 11" id="KW-0812">Transmembrane</keyword>
<feature type="domain" description="Cytochrome b561" evidence="13">
    <location>
        <begin position="313"/>
        <end position="513"/>
    </location>
</feature>
<organism evidence="15 16">
    <name type="scientific">Aquatica leii</name>
    <dbReference type="NCBI Taxonomy" id="1421715"/>
    <lineage>
        <taxon>Eukaryota</taxon>
        <taxon>Metazoa</taxon>
        <taxon>Ecdysozoa</taxon>
        <taxon>Arthropoda</taxon>
        <taxon>Hexapoda</taxon>
        <taxon>Insecta</taxon>
        <taxon>Pterygota</taxon>
        <taxon>Neoptera</taxon>
        <taxon>Endopterygota</taxon>
        <taxon>Coleoptera</taxon>
        <taxon>Polyphaga</taxon>
        <taxon>Elateriformia</taxon>
        <taxon>Elateroidea</taxon>
        <taxon>Lampyridae</taxon>
        <taxon>Luciolinae</taxon>
        <taxon>Aquatica</taxon>
    </lineage>
</organism>
<evidence type="ECO:0000256" key="10">
    <source>
        <dbReference type="ARBA" id="ARBA00023180"/>
    </source>
</evidence>
<comment type="similarity">
    <text evidence="3">Belongs to the FRRS1 family.</text>
</comment>
<dbReference type="PANTHER" id="PTHR45828:SF38">
    <property type="entry name" value="FERRIC-CHELATE REDUCTASE 1 HOMOLOG-RELATED"/>
    <property type="match status" value="1"/>
</dbReference>
<dbReference type="PANTHER" id="PTHR45828">
    <property type="entry name" value="CYTOCHROME B561/FERRIC REDUCTASE TRANSMEMBRANE"/>
    <property type="match status" value="1"/>
</dbReference>
<name>A0AAN7Q9C9_9COLE</name>
<evidence type="ECO:0000256" key="1">
    <source>
        <dbReference type="ARBA" id="ARBA00001970"/>
    </source>
</evidence>
<dbReference type="InterPro" id="IPR005018">
    <property type="entry name" value="DOMON_domain"/>
</dbReference>
<dbReference type="PROSITE" id="PS50939">
    <property type="entry name" value="CYTOCHROME_B561"/>
    <property type="match status" value="1"/>
</dbReference>
<dbReference type="CDD" id="cd08544">
    <property type="entry name" value="Reeler"/>
    <property type="match status" value="1"/>
</dbReference>
<dbReference type="Proteomes" id="UP001353858">
    <property type="component" value="Unassembled WGS sequence"/>
</dbReference>
<dbReference type="Pfam" id="PF03351">
    <property type="entry name" value="DOMON"/>
    <property type="match status" value="1"/>
</dbReference>
<feature type="transmembrane region" description="Helical" evidence="11">
    <location>
        <begin position="351"/>
        <end position="372"/>
    </location>
</feature>
<evidence type="ECO:0000256" key="7">
    <source>
        <dbReference type="ARBA" id="ARBA00022989"/>
    </source>
</evidence>
<keyword evidence="4" id="KW-0813">Transport</keyword>
<protein>
    <recommendedName>
        <fullName evidence="17">Ferric-chelate reductase 1</fullName>
    </recommendedName>
</protein>
<dbReference type="Pfam" id="PF02014">
    <property type="entry name" value="Reeler"/>
    <property type="match status" value="1"/>
</dbReference>
<keyword evidence="7 11" id="KW-1133">Transmembrane helix</keyword>
<keyword evidence="8" id="KW-0408">Iron</keyword>
<evidence type="ECO:0000259" key="14">
    <source>
        <dbReference type="PROSITE" id="PS51019"/>
    </source>
</evidence>
<evidence type="ECO:0000259" key="12">
    <source>
        <dbReference type="PROSITE" id="PS50836"/>
    </source>
</evidence>
<dbReference type="InterPro" id="IPR006593">
    <property type="entry name" value="Cyt_b561/ferric_Rdtase_TM"/>
</dbReference>
<comment type="cofactor">
    <cofactor evidence="1">
        <name>heme b</name>
        <dbReference type="ChEBI" id="CHEBI:60344"/>
    </cofactor>
</comment>
<evidence type="ECO:0000256" key="9">
    <source>
        <dbReference type="ARBA" id="ARBA00023136"/>
    </source>
</evidence>
<comment type="caution">
    <text evidence="15">The sequence shown here is derived from an EMBL/GenBank/DDBJ whole genome shotgun (WGS) entry which is preliminary data.</text>
</comment>
<keyword evidence="16" id="KW-1185">Reference proteome</keyword>
<feature type="domain" description="DOMON" evidence="12">
    <location>
        <begin position="189"/>
        <end position="309"/>
    </location>
</feature>
<evidence type="ECO:0000259" key="13">
    <source>
        <dbReference type="PROSITE" id="PS50939"/>
    </source>
</evidence>
<feature type="transmembrane region" description="Helical" evidence="11">
    <location>
        <begin position="423"/>
        <end position="443"/>
    </location>
</feature>
<reference evidence="16" key="1">
    <citation type="submission" date="2023-01" db="EMBL/GenBank/DDBJ databases">
        <title>Key to firefly adult light organ development and bioluminescence: homeobox transcription factors regulate luciferase expression and transportation to peroxisome.</title>
        <authorList>
            <person name="Fu X."/>
        </authorList>
    </citation>
    <scope>NUCLEOTIDE SEQUENCE [LARGE SCALE GENOMIC DNA]</scope>
</reference>
<accession>A0AAN7Q9C9</accession>
<evidence type="ECO:0000313" key="16">
    <source>
        <dbReference type="Proteomes" id="UP001353858"/>
    </source>
</evidence>
<feature type="domain" description="Reelin" evidence="14">
    <location>
        <begin position="1"/>
        <end position="141"/>
    </location>
</feature>
<dbReference type="CDD" id="cd09628">
    <property type="entry name" value="DOMON_SDR_2_like"/>
    <property type="match status" value="1"/>
</dbReference>
<evidence type="ECO:0000313" key="15">
    <source>
        <dbReference type="EMBL" id="KAK4883790.1"/>
    </source>
</evidence>
<evidence type="ECO:0000256" key="8">
    <source>
        <dbReference type="ARBA" id="ARBA00023004"/>
    </source>
</evidence>
<keyword evidence="9 11" id="KW-0472">Membrane</keyword>
<sequence>MMPQHGGGLKAQTSKSPYEITALPRNDHVLVTIKSPLDFPLEGLMLQARMPNGELAGVFEPTRNDVHTIQCTNNHDTVTHNEPSPKSSVDVKWKPPSGYQGVITFNATLAQSYDTFWVGIKSQPLQIVDGVKSLDTNIKSSTVRISTPPHYIPEDDNVPHVQFDNFYEGCEATKTCFGHPDGCVSKQNCKAVAAIRVANSNQYEIELKATGSPKWVGLGLSNDNKMGDDSVVECVNEGNGIKAYMSWTTPRPKLGVFRVPNNQEGIRLLTGSFVDDTLHCRILRDAKTTVNNVVFDLIKNKYHLLIAAGSSLKNVSVGFHDLAYLPSSSSLYLSDTGRVEGASKLLIHLHAAFMLTAWIGTASVGTLLARYYRKTWVGKSLCGKDLWFAWHRFFMITTWALTSVAFILIFVELKAWSSESNPHAILGCVVTVLCFLQPIGAYFRPHPGTPKRPIFNWVHWLGGNSAHIIAIVTIFFAVRLNKAELPDWFDWILVAFVVFHVLMHLVLSVLSCASENSSNQRISSFPMREVSGSGKVSEHIMNVDAPYSSARRMLLALYIFVVGLLTITLIAVTVLSPIET</sequence>
<dbReference type="InterPro" id="IPR051237">
    <property type="entry name" value="Ferric-chelate_Red/DefProt"/>
</dbReference>
<dbReference type="EMBL" id="JARPUR010000001">
    <property type="protein sequence ID" value="KAK4883790.1"/>
    <property type="molecule type" value="Genomic_DNA"/>
</dbReference>
<dbReference type="InterPro" id="IPR002861">
    <property type="entry name" value="Reeler_dom"/>
</dbReference>
<evidence type="ECO:0000256" key="4">
    <source>
        <dbReference type="ARBA" id="ARBA00022448"/>
    </source>
</evidence>
<feature type="transmembrane region" description="Helical" evidence="11">
    <location>
        <begin position="393"/>
        <end position="411"/>
    </location>
</feature>
<dbReference type="SMART" id="SM00664">
    <property type="entry name" value="DoH"/>
    <property type="match status" value="1"/>
</dbReference>
<comment type="subcellular location">
    <subcellularLocation>
        <location evidence="2">Membrane</location>
        <topology evidence="2">Multi-pass membrane protein</topology>
    </subcellularLocation>
</comment>
<keyword evidence="6" id="KW-0249">Electron transport</keyword>
<keyword evidence="10" id="KW-0325">Glycoprotein</keyword>
<dbReference type="GO" id="GO:0016020">
    <property type="term" value="C:membrane"/>
    <property type="evidence" value="ECO:0007669"/>
    <property type="project" value="UniProtKB-SubCell"/>
</dbReference>
<feature type="transmembrane region" description="Helical" evidence="11">
    <location>
        <begin position="455"/>
        <end position="479"/>
    </location>
</feature>
<gene>
    <name evidence="15" type="ORF">RN001_000061</name>
</gene>
<evidence type="ECO:0000256" key="2">
    <source>
        <dbReference type="ARBA" id="ARBA00004141"/>
    </source>
</evidence>
<evidence type="ECO:0000256" key="5">
    <source>
        <dbReference type="ARBA" id="ARBA00022692"/>
    </source>
</evidence>
<evidence type="ECO:0000256" key="3">
    <source>
        <dbReference type="ARBA" id="ARBA00009195"/>
    </source>
</evidence>
<dbReference type="GO" id="GO:0140571">
    <property type="term" value="F:transmembrane ascorbate ferrireductase activity"/>
    <property type="evidence" value="ECO:0007669"/>
    <property type="project" value="TreeGrafter"/>
</dbReference>
<dbReference type="AlphaFoldDB" id="A0AAN7Q9C9"/>
<dbReference type="CDD" id="cd08760">
    <property type="entry name" value="Cyt_b561_FRRS1_like"/>
    <property type="match status" value="1"/>
</dbReference>